<dbReference type="Pfam" id="PF00672">
    <property type="entry name" value="HAMP"/>
    <property type="match status" value="1"/>
</dbReference>
<sequence precursor="true">MVPLLAVALASLTAIALINARAATLATKSRIERQLQDVVRVLAGSSFPLTDSVLAQMGGLAEAQFVLTDASGRRLASSLAVGPDVFDAGNHAARRINQVKLGDSIELDGLGYYHSAVAIKGRTPFPGPTVLHILFPHDDYNAAWRTVFLPPLLVGLATALSVAIVTHLVTTRISRALGRLGREVQTLAGGDFSKIPTPRLNDETRDLTIAVNHTATRLADFEAEVRQTEQMRTLAMLGAGLAHEMRNAATGCRLAVDLHAEGCRSEQGVESLSVARRQLDLMEHRLNRFLKIGRQPAEEARRDVNLADLVAEMTSLVAPAARHAGVRLRQRRLGDPAVVSADAELLGQAVMNLLLNALDAASGRPSDSDRAGVVRVLTWGDRRQSRIVVTDSGPGPQPGVGDRVFAPFVTDKPEGVGLGLSVARRIVESYGGQIEWIRRGRRTRFLILLPVAGPPTPEPGTARG</sequence>
<evidence type="ECO:0000313" key="11">
    <source>
        <dbReference type="Proteomes" id="UP000317429"/>
    </source>
</evidence>
<keyword evidence="7" id="KW-0732">Signal</keyword>
<dbReference type="KEGG" id="pnd:Pla175_38650"/>
<evidence type="ECO:0000259" key="9">
    <source>
        <dbReference type="PROSITE" id="PS50885"/>
    </source>
</evidence>
<evidence type="ECO:0000256" key="6">
    <source>
        <dbReference type="ARBA" id="ARBA00022777"/>
    </source>
</evidence>
<dbReference type="InterPro" id="IPR004358">
    <property type="entry name" value="Sig_transdc_His_kin-like_C"/>
</dbReference>
<dbReference type="PROSITE" id="PS50109">
    <property type="entry name" value="HIS_KIN"/>
    <property type="match status" value="1"/>
</dbReference>
<dbReference type="PRINTS" id="PR00344">
    <property type="entry name" value="BCTRLSENSOR"/>
</dbReference>
<organism evidence="10 11">
    <name type="scientific">Pirellulimonas nuda</name>
    <dbReference type="NCBI Taxonomy" id="2528009"/>
    <lineage>
        <taxon>Bacteria</taxon>
        <taxon>Pseudomonadati</taxon>
        <taxon>Planctomycetota</taxon>
        <taxon>Planctomycetia</taxon>
        <taxon>Pirellulales</taxon>
        <taxon>Lacipirellulaceae</taxon>
        <taxon>Pirellulimonas</taxon>
    </lineage>
</organism>
<dbReference type="OrthoDB" id="1931120at2"/>
<dbReference type="InterPro" id="IPR036097">
    <property type="entry name" value="HisK_dim/P_sf"/>
</dbReference>
<dbReference type="InterPro" id="IPR036890">
    <property type="entry name" value="HATPase_C_sf"/>
</dbReference>
<proteinExistence type="predicted"/>
<dbReference type="Gene3D" id="3.30.565.10">
    <property type="entry name" value="Histidine kinase-like ATPase, C-terminal domain"/>
    <property type="match status" value="1"/>
</dbReference>
<protein>
    <recommendedName>
        <fullName evidence="3">histidine kinase</fullName>
        <ecNumber evidence="3">2.7.13.3</ecNumber>
    </recommendedName>
</protein>
<feature type="domain" description="HAMP" evidence="9">
    <location>
        <begin position="171"/>
        <end position="223"/>
    </location>
</feature>
<dbReference type="EC" id="2.7.13.3" evidence="3"/>
<dbReference type="GO" id="GO:0000155">
    <property type="term" value="F:phosphorelay sensor kinase activity"/>
    <property type="evidence" value="ECO:0007669"/>
    <property type="project" value="InterPro"/>
</dbReference>
<dbReference type="RefSeq" id="WP_145288988.1">
    <property type="nucleotide sequence ID" value="NZ_CP036291.1"/>
</dbReference>
<dbReference type="EMBL" id="CP036291">
    <property type="protein sequence ID" value="QDU90460.1"/>
    <property type="molecule type" value="Genomic_DNA"/>
</dbReference>
<keyword evidence="5 10" id="KW-0808">Transferase</keyword>
<dbReference type="GO" id="GO:0016020">
    <property type="term" value="C:membrane"/>
    <property type="evidence" value="ECO:0007669"/>
    <property type="project" value="UniProtKB-SubCell"/>
</dbReference>
<dbReference type="Pfam" id="PF02518">
    <property type="entry name" value="HATPase_c"/>
    <property type="match status" value="1"/>
</dbReference>
<feature type="domain" description="Histidine kinase" evidence="8">
    <location>
        <begin position="240"/>
        <end position="453"/>
    </location>
</feature>
<dbReference type="InterPro" id="IPR003660">
    <property type="entry name" value="HAMP_dom"/>
</dbReference>
<evidence type="ECO:0000256" key="5">
    <source>
        <dbReference type="ARBA" id="ARBA00022679"/>
    </source>
</evidence>
<reference evidence="10 11" key="1">
    <citation type="submission" date="2019-02" db="EMBL/GenBank/DDBJ databases">
        <title>Deep-cultivation of Planctomycetes and their phenomic and genomic characterization uncovers novel biology.</title>
        <authorList>
            <person name="Wiegand S."/>
            <person name="Jogler M."/>
            <person name="Boedeker C."/>
            <person name="Pinto D."/>
            <person name="Vollmers J."/>
            <person name="Rivas-Marin E."/>
            <person name="Kohn T."/>
            <person name="Peeters S.H."/>
            <person name="Heuer A."/>
            <person name="Rast P."/>
            <person name="Oberbeckmann S."/>
            <person name="Bunk B."/>
            <person name="Jeske O."/>
            <person name="Meyerdierks A."/>
            <person name="Storesund J.E."/>
            <person name="Kallscheuer N."/>
            <person name="Luecker S."/>
            <person name="Lage O.M."/>
            <person name="Pohl T."/>
            <person name="Merkel B.J."/>
            <person name="Hornburger P."/>
            <person name="Mueller R.-W."/>
            <person name="Bruemmer F."/>
            <person name="Labrenz M."/>
            <person name="Spormann A.M."/>
            <person name="Op den Camp H."/>
            <person name="Overmann J."/>
            <person name="Amann R."/>
            <person name="Jetten M.S.M."/>
            <person name="Mascher T."/>
            <person name="Medema M.H."/>
            <person name="Devos D.P."/>
            <person name="Kaster A.-K."/>
            <person name="Ovreas L."/>
            <person name="Rohde M."/>
            <person name="Galperin M.Y."/>
            <person name="Jogler C."/>
        </authorList>
    </citation>
    <scope>NUCLEOTIDE SEQUENCE [LARGE SCALE GENOMIC DNA]</scope>
    <source>
        <strain evidence="10 11">Pla175</strain>
    </source>
</reference>
<comment type="subcellular location">
    <subcellularLocation>
        <location evidence="2">Membrane</location>
    </subcellularLocation>
</comment>
<keyword evidence="11" id="KW-1185">Reference proteome</keyword>
<dbReference type="PROSITE" id="PS50885">
    <property type="entry name" value="HAMP"/>
    <property type="match status" value="1"/>
</dbReference>
<name>A0A518DG57_9BACT</name>
<gene>
    <name evidence="10" type="primary">kinD</name>
    <name evidence="10" type="ORF">Pla175_38650</name>
</gene>
<evidence type="ECO:0000313" key="10">
    <source>
        <dbReference type="EMBL" id="QDU90460.1"/>
    </source>
</evidence>
<dbReference type="SUPFAM" id="SSF55874">
    <property type="entry name" value="ATPase domain of HSP90 chaperone/DNA topoisomerase II/histidine kinase"/>
    <property type="match status" value="1"/>
</dbReference>
<comment type="catalytic activity">
    <reaction evidence="1">
        <text>ATP + protein L-histidine = ADP + protein N-phospho-L-histidine.</text>
        <dbReference type="EC" id="2.7.13.3"/>
    </reaction>
</comment>
<dbReference type="SMART" id="SM00304">
    <property type="entry name" value="HAMP"/>
    <property type="match status" value="1"/>
</dbReference>
<evidence type="ECO:0000256" key="1">
    <source>
        <dbReference type="ARBA" id="ARBA00000085"/>
    </source>
</evidence>
<keyword evidence="6 10" id="KW-0418">Kinase</keyword>
<evidence type="ECO:0000256" key="3">
    <source>
        <dbReference type="ARBA" id="ARBA00012438"/>
    </source>
</evidence>
<dbReference type="PANTHER" id="PTHR43065:SF42">
    <property type="entry name" value="TWO-COMPONENT SENSOR PPRA"/>
    <property type="match status" value="1"/>
</dbReference>
<feature type="signal peptide" evidence="7">
    <location>
        <begin position="1"/>
        <end position="22"/>
    </location>
</feature>
<dbReference type="Gene3D" id="1.10.287.130">
    <property type="match status" value="1"/>
</dbReference>
<dbReference type="AlphaFoldDB" id="A0A518DG57"/>
<evidence type="ECO:0000256" key="7">
    <source>
        <dbReference type="SAM" id="SignalP"/>
    </source>
</evidence>
<dbReference type="SMART" id="SM00387">
    <property type="entry name" value="HATPase_c"/>
    <property type="match status" value="1"/>
</dbReference>
<dbReference type="SUPFAM" id="SSF47384">
    <property type="entry name" value="Homodimeric domain of signal transducing histidine kinase"/>
    <property type="match status" value="1"/>
</dbReference>
<dbReference type="InterPro" id="IPR005467">
    <property type="entry name" value="His_kinase_dom"/>
</dbReference>
<dbReference type="PANTHER" id="PTHR43065">
    <property type="entry name" value="SENSOR HISTIDINE KINASE"/>
    <property type="match status" value="1"/>
</dbReference>
<feature type="chain" id="PRO_5021915056" description="histidine kinase" evidence="7">
    <location>
        <begin position="23"/>
        <end position="464"/>
    </location>
</feature>
<evidence type="ECO:0000256" key="4">
    <source>
        <dbReference type="ARBA" id="ARBA00022553"/>
    </source>
</evidence>
<accession>A0A518DG57</accession>
<dbReference type="Proteomes" id="UP000317429">
    <property type="component" value="Chromosome"/>
</dbReference>
<dbReference type="InterPro" id="IPR003594">
    <property type="entry name" value="HATPase_dom"/>
</dbReference>
<evidence type="ECO:0000256" key="2">
    <source>
        <dbReference type="ARBA" id="ARBA00004370"/>
    </source>
</evidence>
<evidence type="ECO:0000259" key="8">
    <source>
        <dbReference type="PROSITE" id="PS50109"/>
    </source>
</evidence>
<keyword evidence="4" id="KW-0597">Phosphoprotein</keyword>